<reference evidence="3" key="1">
    <citation type="submission" date="2022-04" db="EMBL/GenBank/DDBJ databases">
        <title>Systematic whole-genome sequencing reveals an unexpected diversity among actinomycetoma pathogens and provides insights into their antibacterial susceptibilities.</title>
        <authorList>
            <person name="Watson A.K."/>
            <person name="Kepplinger B."/>
            <person name="Bakhiet S.M."/>
            <person name="Mhmoud N.A."/>
            <person name="Chapman J."/>
            <person name="Allenby N."/>
            <person name="Mickiewicz K."/>
            <person name="Goodfellow M."/>
            <person name="Fahal A.H."/>
            <person name="Errington J."/>
        </authorList>
    </citation>
    <scope>NUCLEOTIDE SEQUENCE</scope>
    <source>
        <strain evidence="3">SD 504</strain>
    </source>
</reference>
<protein>
    <submittedName>
        <fullName evidence="3">DUF5914 domain-containing protein</fullName>
    </submittedName>
</protein>
<dbReference type="InterPro" id="IPR045612">
    <property type="entry name" value="DUF5914"/>
</dbReference>
<dbReference type="RefSeq" id="WP_275563424.1">
    <property type="nucleotide sequence ID" value="NZ_CP095474.1"/>
</dbReference>
<evidence type="ECO:0000256" key="1">
    <source>
        <dbReference type="SAM" id="MobiDB-lite"/>
    </source>
</evidence>
<sequence>EGAGSVVETHATPLTAPGSPRPTTAVVEAVVAASDRRGFAMARAAAPLLRPLMRRAAGRLWRDDLAYAERRRELRADGRFPG</sequence>
<dbReference type="Pfam" id="PF19299">
    <property type="entry name" value="DUF5914"/>
    <property type="match status" value="1"/>
</dbReference>
<dbReference type="Proteomes" id="UP001056383">
    <property type="component" value="Chromosome"/>
</dbReference>
<evidence type="ECO:0000313" key="3">
    <source>
        <dbReference type="EMBL" id="URN14732.1"/>
    </source>
</evidence>
<dbReference type="EMBL" id="CP095474">
    <property type="protein sequence ID" value="URN14732.1"/>
    <property type="molecule type" value="Genomic_DNA"/>
</dbReference>
<keyword evidence="4" id="KW-1185">Reference proteome</keyword>
<name>A0ABY4TD43_9ACTN</name>
<proteinExistence type="predicted"/>
<accession>A0ABY4TD43</accession>
<evidence type="ECO:0000313" key="4">
    <source>
        <dbReference type="Proteomes" id="UP001056383"/>
    </source>
</evidence>
<organism evidence="3 4">
    <name type="scientific">Streptomyces sudanensis</name>
    <dbReference type="NCBI Taxonomy" id="436397"/>
    <lineage>
        <taxon>Bacteria</taxon>
        <taxon>Bacillati</taxon>
        <taxon>Actinomycetota</taxon>
        <taxon>Actinomycetes</taxon>
        <taxon>Kitasatosporales</taxon>
        <taxon>Streptomycetaceae</taxon>
        <taxon>Streptomyces</taxon>
    </lineage>
</organism>
<feature type="non-terminal residue" evidence="3">
    <location>
        <position position="1"/>
    </location>
</feature>
<feature type="region of interest" description="Disordered" evidence="1">
    <location>
        <begin position="1"/>
        <end position="22"/>
    </location>
</feature>
<evidence type="ECO:0000259" key="2">
    <source>
        <dbReference type="Pfam" id="PF19299"/>
    </source>
</evidence>
<feature type="domain" description="DUF5914" evidence="2">
    <location>
        <begin position="1"/>
        <end position="78"/>
    </location>
</feature>
<gene>
    <name evidence="3" type="ORF">MW084_01025</name>
</gene>